<dbReference type="InParanoid" id="S8F432"/>
<dbReference type="AlphaFoldDB" id="S8F432"/>
<organism evidence="1 2">
    <name type="scientific">Fomitopsis schrenkii</name>
    <name type="common">Brown rot fungus</name>
    <dbReference type="NCBI Taxonomy" id="2126942"/>
    <lineage>
        <taxon>Eukaryota</taxon>
        <taxon>Fungi</taxon>
        <taxon>Dikarya</taxon>
        <taxon>Basidiomycota</taxon>
        <taxon>Agaricomycotina</taxon>
        <taxon>Agaricomycetes</taxon>
        <taxon>Polyporales</taxon>
        <taxon>Fomitopsis</taxon>
    </lineage>
</organism>
<name>S8F432_FOMSC</name>
<proteinExistence type="predicted"/>
<evidence type="ECO:0000313" key="1">
    <source>
        <dbReference type="EMBL" id="EPS96505.1"/>
    </source>
</evidence>
<dbReference type="EMBL" id="KE504187">
    <property type="protein sequence ID" value="EPS96505.1"/>
    <property type="molecule type" value="Genomic_DNA"/>
</dbReference>
<keyword evidence="2" id="KW-1185">Reference proteome</keyword>
<reference evidence="1 2" key="1">
    <citation type="journal article" date="2012" name="Science">
        <title>The Paleozoic origin of enzymatic lignin decomposition reconstructed from 31 fungal genomes.</title>
        <authorList>
            <person name="Floudas D."/>
            <person name="Binder M."/>
            <person name="Riley R."/>
            <person name="Barry K."/>
            <person name="Blanchette R.A."/>
            <person name="Henrissat B."/>
            <person name="Martinez A.T."/>
            <person name="Otillar R."/>
            <person name="Spatafora J.W."/>
            <person name="Yadav J.S."/>
            <person name="Aerts A."/>
            <person name="Benoit I."/>
            <person name="Boyd A."/>
            <person name="Carlson A."/>
            <person name="Copeland A."/>
            <person name="Coutinho P.M."/>
            <person name="de Vries R.P."/>
            <person name="Ferreira P."/>
            <person name="Findley K."/>
            <person name="Foster B."/>
            <person name="Gaskell J."/>
            <person name="Glotzer D."/>
            <person name="Gorecki P."/>
            <person name="Heitman J."/>
            <person name="Hesse C."/>
            <person name="Hori C."/>
            <person name="Igarashi K."/>
            <person name="Jurgens J.A."/>
            <person name="Kallen N."/>
            <person name="Kersten P."/>
            <person name="Kohler A."/>
            <person name="Kuees U."/>
            <person name="Kumar T.K.A."/>
            <person name="Kuo A."/>
            <person name="LaButti K."/>
            <person name="Larrondo L.F."/>
            <person name="Lindquist E."/>
            <person name="Ling A."/>
            <person name="Lombard V."/>
            <person name="Lucas S."/>
            <person name="Lundell T."/>
            <person name="Martin R."/>
            <person name="McLaughlin D.J."/>
            <person name="Morgenstern I."/>
            <person name="Morin E."/>
            <person name="Murat C."/>
            <person name="Nagy L.G."/>
            <person name="Nolan M."/>
            <person name="Ohm R.A."/>
            <person name="Patyshakuliyeva A."/>
            <person name="Rokas A."/>
            <person name="Ruiz-Duenas F.J."/>
            <person name="Sabat G."/>
            <person name="Salamov A."/>
            <person name="Samejima M."/>
            <person name="Schmutz J."/>
            <person name="Slot J.C."/>
            <person name="St John F."/>
            <person name="Stenlid J."/>
            <person name="Sun H."/>
            <person name="Sun S."/>
            <person name="Syed K."/>
            <person name="Tsang A."/>
            <person name="Wiebenga A."/>
            <person name="Young D."/>
            <person name="Pisabarro A."/>
            <person name="Eastwood D.C."/>
            <person name="Martin F."/>
            <person name="Cullen D."/>
            <person name="Grigoriev I.V."/>
            <person name="Hibbett D.S."/>
        </authorList>
    </citation>
    <scope>NUCLEOTIDE SEQUENCE</scope>
    <source>
        <strain evidence="2">FP-58527</strain>
    </source>
</reference>
<protein>
    <submittedName>
        <fullName evidence="1">Uncharacterized protein</fullName>
    </submittedName>
</protein>
<sequence length="88" mass="9399">MAVVSVIHSRPSYTPTAAIPDSLVPDPAPGARHSRCVSMAAVREHTSTPNMSWAHPLPFCARLPTRDLTCTRIGTGLRSNIRTSSSSS</sequence>
<dbReference type="HOGENOM" id="CLU_2469105_0_0_1"/>
<gene>
    <name evidence="1" type="ORF">FOMPIDRAFT_1025340</name>
</gene>
<accession>S8F432</accession>
<evidence type="ECO:0000313" key="2">
    <source>
        <dbReference type="Proteomes" id="UP000015241"/>
    </source>
</evidence>
<dbReference type="Proteomes" id="UP000015241">
    <property type="component" value="Unassembled WGS sequence"/>
</dbReference>